<feature type="transmembrane region" description="Helical" evidence="13">
    <location>
        <begin position="1210"/>
        <end position="1234"/>
    </location>
</feature>
<dbReference type="Gene3D" id="1.10.10.820">
    <property type="match status" value="1"/>
</dbReference>
<feature type="transmembrane region" description="Helical" evidence="13">
    <location>
        <begin position="1723"/>
        <end position="1749"/>
    </location>
</feature>
<feature type="compositionally biased region" description="Basic and acidic residues" evidence="12">
    <location>
        <begin position="1276"/>
        <end position="1289"/>
    </location>
</feature>
<reference evidence="15 16" key="1">
    <citation type="submission" date="2020-08" db="EMBL/GenBank/DDBJ databases">
        <authorList>
            <person name="Hejnol A."/>
        </authorList>
    </citation>
    <scope>NUCLEOTIDE SEQUENCE [LARGE SCALE GENOMIC DNA]</scope>
</reference>
<dbReference type="GO" id="GO:0003779">
    <property type="term" value="F:actin binding"/>
    <property type="evidence" value="ECO:0007669"/>
    <property type="project" value="UniProtKB-KW"/>
</dbReference>
<dbReference type="GO" id="GO:0016459">
    <property type="term" value="C:myosin complex"/>
    <property type="evidence" value="ECO:0007669"/>
    <property type="project" value="UniProtKB-KW"/>
</dbReference>
<keyword evidence="9 13" id="KW-0472">Membrane</keyword>
<comment type="similarity">
    <text evidence="11">Belongs to the TRAFAC class myosin-kinesin ATPase superfamily. Myosin family.</text>
</comment>
<keyword evidence="3" id="KW-0808">Transferase</keyword>
<feature type="transmembrane region" description="Helical" evidence="13">
    <location>
        <begin position="2057"/>
        <end position="2075"/>
    </location>
</feature>
<feature type="transmembrane region" description="Helical" evidence="13">
    <location>
        <begin position="1053"/>
        <end position="1070"/>
    </location>
</feature>
<dbReference type="SUPFAM" id="SSF52540">
    <property type="entry name" value="P-loop containing nucleoside triphosphate hydrolases"/>
    <property type="match status" value="1"/>
</dbReference>
<feature type="compositionally biased region" description="Acidic residues" evidence="12">
    <location>
        <begin position="2166"/>
        <end position="2175"/>
    </location>
</feature>
<feature type="transmembrane region" description="Helical" evidence="13">
    <location>
        <begin position="2095"/>
        <end position="2114"/>
    </location>
</feature>
<organism evidence="15 16">
    <name type="scientific">Dimorphilus gyrociliatus</name>
    <dbReference type="NCBI Taxonomy" id="2664684"/>
    <lineage>
        <taxon>Eukaryota</taxon>
        <taxon>Metazoa</taxon>
        <taxon>Spiralia</taxon>
        <taxon>Lophotrochozoa</taxon>
        <taxon>Annelida</taxon>
        <taxon>Polychaeta</taxon>
        <taxon>Polychaeta incertae sedis</taxon>
        <taxon>Dinophilidae</taxon>
        <taxon>Dimorphilus</taxon>
    </lineage>
</organism>
<evidence type="ECO:0000256" key="12">
    <source>
        <dbReference type="SAM" id="MobiDB-lite"/>
    </source>
</evidence>
<feature type="region of interest" description="Disordered" evidence="12">
    <location>
        <begin position="2163"/>
        <end position="2182"/>
    </location>
</feature>
<dbReference type="GO" id="GO:0006031">
    <property type="term" value="P:chitin biosynthetic process"/>
    <property type="evidence" value="ECO:0007669"/>
    <property type="project" value="TreeGrafter"/>
</dbReference>
<feature type="transmembrane region" description="Helical" evidence="13">
    <location>
        <begin position="1090"/>
        <end position="1112"/>
    </location>
</feature>
<dbReference type="InterPro" id="IPR027417">
    <property type="entry name" value="P-loop_NTPase"/>
</dbReference>
<feature type="transmembrane region" description="Helical" evidence="13">
    <location>
        <begin position="1848"/>
        <end position="1867"/>
    </location>
</feature>
<feature type="transmembrane region" description="Helical" evidence="13">
    <location>
        <begin position="1756"/>
        <end position="1775"/>
    </location>
</feature>
<sequence>MSQSLGYEERDINNRLAQNFQDGNYYECLNDLLIFTNPFIDIEFKENNDDRYLIGGNFEREPDHINLIVARSLKTLLESKENQSIVISGESGSGKGEIFQKIINQLNYIASKQDFRNIRQTRNLRQLMLKANELVDVFGTAKTPKNKNSTRFTKMFNVFVDGEGLIKGSFLNVYLLEKSRLIEREEGHFNFHIFYWILAGLSDEEKENFHLEEIKNYRILQNFEDQPQTLSTEEEKFLKGKFNHLIETMKILNLDDDDKGTIFAMISAVLNLTNIKFEMKNKNGSSDLTVCNNKYFRNAANLLGISIAMLRKVLLADISLHNPSLFFKNTLEMAEYSRDSLAKTIYCSLFDWIVNRVNSVMAMEEDLIEKISGKLTETRPNMISLFNLPSRDGKGEKNGFEQLICNSLNEELHSFYTESLIEDKKRQYEEDREIYNPSERIVDGKLKALHLLQMFWLIVNNHDQGLKDDYDLIRQMISKASAFPRQNYFTVKRPVKTSFTILHHFGEVLYDAEGYLLKNVDYKCRTIKGIFEESNNPFIQDIFTVPIEDTGNIKIENIRSMKMEVSNTGKLSLAPMGKSILKYSSENDNDNNLTIGNQFSNSIAEIMKLLKISNPYFVKCIKTNDTGESEMYDEGVVDRQLKDSLIRDIDKLYQQICPISFSFINFSKRYHHMEEELAENFENSGKDEKAFTKDCMSYLEQRGELDKNDYWLGRKRVYLQTSAYTILETLLHSYERRNGPSSRTTHLISRRLTNRKTTEQTRLIVAKKRSSFRRRTKRARNARNIDNRDRIDEETESMLDKLNNIAEPTLANTSKDECEAKNEKLPWDKADIIQSERTSASENFNIALKGLKVVMYVLLFICTLGGIIWSSLGLLWMTSNLNKNLKLINDSIASDEAKIEYERTWSQLLLFLCIPPFFSGLISFAFFLFGDKSRPKIKVLLFLVCLELLDAVGQVLLATRILPIFSSLSGIGLLYSVSLFPSFLKILPILKCSKNSQSPQLHNDGDNNRVNLRVKIYKAFDILAFMGQLLCTIFPLISIGLQLDFAVDADNLANIWMPLVSLLFCSFKIWENFVDFFDPLRGALIIKRNISNMVLCLCHITFVISFGILFEFTGPGIVKSFSFHPFADTKTYVEIFWTPAISMGIGAALAYYTGSLAIKTKMQYVSYSVPVTIATPLLVVFVILQTNGYIPAISSGSFEIKLTNFDMTGLQTALVIIFILVAWISTLWIGRHIWHKNTAPLAKREDIFALPLYNMITINSNLILNKRREDHHKLDKLKKNANEKEKNPTAEEEEHFAGIDQNKRRRFLSATDELPQLNEEQAQQPGQRVKKVYACATMWHENRNEMMQIMKSVFRMDKYLSIKREEACKKRRQNQQGTSKPKKTSSEEEANPKSSFYEFETHILFDDAMKKTDDGKIDFNEHVVRLMDVMKEAQNSVCETSVPLEPPKRIETPYGGRLVYKLIGKTMIYVHLKDRDKIRRKKRWSQVMYMYYLLCFKICGLKNDEDTARVENDYEESKGRQNWRDMRLPSEMTAEQKDEAEQTFILALDGDVDFKPEAVTLLVNRMTKNEKTGAACGRIHPIGSGPMTWYQIFEYAIGHWFQKSTEHVLGSVLCSPGCFSLFRGSSLLSNNVLRKYASVAEEPVHHIQWDQGEDRWLCTLLIQAGFRVDYTAASDALTFCPESFKEFFLQRRRWMPSTLANIFDLLSDSQSVRANNQNISPFYILYQFFLMISTILGPSTILLSIAAAFTTVFPKWDLWVCYGVALGPAVFYIAVCFKCKNDTQILIGGLLSTLYTSIMLIVLVSIIQSATRLSEINPSLVFIVAFAVAFIFAGIVHPQEVYCLAHGILYFLTIPSGYLILVIYSMCNLHVTSWGTRESKTPEVKTGTEDVKTQSKKKFFGIFSRVSVLNDIKDIINQLFTSKTAENQSKMIGILSSIHADMKSLLTDLPRLVNSREKLEAEEGEAAEVVKAGEAVEEDQTNIDTSKNNQKNDTATPVAGHLKNKWINVRKNEKELLNTEEEIFWTKLIEKYLKPLNPTKEESERVRSELLDLRNQVGFGMWLANGLWVLFNYMLQADTSLRPTLWGGYKFQPAGLAFMLFFALVLILQLCGMIKHRWGTFLQLLSMTKLRGNGKAAKKIYKKAIKVYADCYRANNESHAIVDNASDQDEDELESNGEHLEEEHQRNFKMIYRQMSSKYRYSRRIY</sequence>
<keyword evidence="5" id="KW-0547">Nucleotide-binding</keyword>
<dbReference type="GO" id="GO:0004100">
    <property type="term" value="F:chitin synthase activity"/>
    <property type="evidence" value="ECO:0007669"/>
    <property type="project" value="UniProtKB-EC"/>
</dbReference>
<comment type="caution">
    <text evidence="11">Lacks conserved residue(s) required for the propagation of feature annotation.</text>
</comment>
<evidence type="ECO:0000256" key="10">
    <source>
        <dbReference type="ARBA" id="ARBA00023175"/>
    </source>
</evidence>
<feature type="transmembrane region" description="Helical" evidence="13">
    <location>
        <begin position="1164"/>
        <end position="1190"/>
    </location>
</feature>
<evidence type="ECO:0000256" key="5">
    <source>
        <dbReference type="ARBA" id="ARBA00022741"/>
    </source>
</evidence>
<dbReference type="PANTHER" id="PTHR22914:SF42">
    <property type="entry name" value="CHITIN SYNTHASE"/>
    <property type="match status" value="1"/>
</dbReference>
<dbReference type="PROSITE" id="PS00675">
    <property type="entry name" value="SIGMA54_INTERACT_1"/>
    <property type="match status" value="1"/>
</dbReference>
<feature type="transmembrane region" description="Helical" evidence="13">
    <location>
        <begin position="1819"/>
        <end position="1836"/>
    </location>
</feature>
<evidence type="ECO:0000313" key="15">
    <source>
        <dbReference type="EMBL" id="CAD5121275.1"/>
    </source>
</evidence>
<dbReference type="GO" id="GO:0003774">
    <property type="term" value="F:cytoskeletal motor activity"/>
    <property type="evidence" value="ECO:0007669"/>
    <property type="project" value="InterPro"/>
</dbReference>
<evidence type="ECO:0000256" key="7">
    <source>
        <dbReference type="ARBA" id="ARBA00022989"/>
    </source>
</evidence>
<comment type="subcellular location">
    <subcellularLocation>
        <location evidence="1">Membrane</location>
        <topology evidence="1">Multi-pass membrane protein</topology>
    </subcellularLocation>
</comment>
<feature type="transmembrane region" description="Helical" evidence="13">
    <location>
        <begin position="1132"/>
        <end position="1152"/>
    </location>
</feature>
<evidence type="ECO:0000256" key="3">
    <source>
        <dbReference type="ARBA" id="ARBA00022676"/>
    </source>
</evidence>
<dbReference type="InterPro" id="IPR029044">
    <property type="entry name" value="Nucleotide-diphossugar_trans"/>
</dbReference>
<dbReference type="InterPro" id="IPR004835">
    <property type="entry name" value="Chitin_synth"/>
</dbReference>
<keyword evidence="8 11" id="KW-0518">Myosin</keyword>
<feature type="transmembrane region" description="Helical" evidence="13">
    <location>
        <begin position="853"/>
        <end position="877"/>
    </location>
</feature>
<feature type="compositionally biased region" description="Polar residues" evidence="12">
    <location>
        <begin position="1982"/>
        <end position="1995"/>
    </location>
</feature>
<dbReference type="EC" id="2.4.1.16" evidence="2"/>
<keyword evidence="4 13" id="KW-0812">Transmembrane</keyword>
<dbReference type="InterPro" id="IPR001609">
    <property type="entry name" value="Myosin_head_motor_dom-like"/>
</dbReference>
<dbReference type="Gene3D" id="3.40.850.10">
    <property type="entry name" value="Kinesin motor domain"/>
    <property type="match status" value="1"/>
</dbReference>
<feature type="transmembrane region" description="Helical" evidence="13">
    <location>
        <begin position="964"/>
        <end position="984"/>
    </location>
</feature>
<keyword evidence="3" id="KW-0328">Glycosyltransferase</keyword>
<dbReference type="SMART" id="SM00242">
    <property type="entry name" value="MYSc"/>
    <property type="match status" value="1"/>
</dbReference>
<evidence type="ECO:0000256" key="13">
    <source>
        <dbReference type="SAM" id="Phobius"/>
    </source>
</evidence>
<comment type="caution">
    <text evidence="15">The sequence shown here is derived from an EMBL/GenBank/DDBJ whole genome shotgun (WGS) entry which is preliminary data.</text>
</comment>
<dbReference type="GO" id="GO:0016020">
    <property type="term" value="C:membrane"/>
    <property type="evidence" value="ECO:0007669"/>
    <property type="project" value="UniProtKB-SubCell"/>
</dbReference>
<feature type="transmembrane region" description="Helical" evidence="13">
    <location>
        <begin position="908"/>
        <end position="928"/>
    </location>
</feature>
<keyword evidence="6" id="KW-0067">ATP-binding</keyword>
<evidence type="ECO:0000256" key="1">
    <source>
        <dbReference type="ARBA" id="ARBA00004141"/>
    </source>
</evidence>
<dbReference type="Pfam" id="PF00063">
    <property type="entry name" value="Myosin_head"/>
    <property type="match status" value="1"/>
</dbReference>
<dbReference type="PRINTS" id="PR00193">
    <property type="entry name" value="MYOSINHEAVY"/>
</dbReference>
<dbReference type="GO" id="GO:0005524">
    <property type="term" value="F:ATP binding"/>
    <property type="evidence" value="ECO:0007669"/>
    <property type="project" value="UniProtKB-KW"/>
</dbReference>
<dbReference type="PROSITE" id="PS51456">
    <property type="entry name" value="MYOSIN_MOTOR"/>
    <property type="match status" value="1"/>
</dbReference>
<gene>
    <name evidence="15" type="ORF">DGYR_LOCUS9253</name>
</gene>
<evidence type="ECO:0000256" key="2">
    <source>
        <dbReference type="ARBA" id="ARBA00012543"/>
    </source>
</evidence>
<keyword evidence="16" id="KW-1185">Reference proteome</keyword>
<evidence type="ECO:0000256" key="11">
    <source>
        <dbReference type="PROSITE-ProRule" id="PRU00782"/>
    </source>
</evidence>
<evidence type="ECO:0000259" key="14">
    <source>
        <dbReference type="PROSITE" id="PS51456"/>
    </source>
</evidence>
<feature type="region of interest" description="Disordered" evidence="12">
    <location>
        <begin position="1977"/>
        <end position="1997"/>
    </location>
</feature>
<dbReference type="InterPro" id="IPR036961">
    <property type="entry name" value="Kinesin_motor_dom_sf"/>
</dbReference>
<name>A0A7I8VY30_9ANNE</name>
<protein>
    <recommendedName>
        <fullName evidence="2">chitin synthase</fullName>
        <ecNumber evidence="2">2.4.1.16</ecNumber>
    </recommendedName>
</protein>
<feature type="region of interest" description="Disordered" evidence="12">
    <location>
        <begin position="1276"/>
        <end position="1298"/>
    </location>
</feature>
<dbReference type="SUPFAM" id="SSF53448">
    <property type="entry name" value="Nucleotide-diphospho-sugar transferases"/>
    <property type="match status" value="1"/>
</dbReference>
<dbReference type="Gene3D" id="1.20.58.530">
    <property type="match status" value="1"/>
</dbReference>
<keyword evidence="11" id="KW-0009">Actin-binding</keyword>
<dbReference type="Proteomes" id="UP000549394">
    <property type="component" value="Unassembled WGS sequence"/>
</dbReference>
<feature type="transmembrane region" description="Helical" evidence="13">
    <location>
        <begin position="1019"/>
        <end position="1041"/>
    </location>
</feature>
<dbReference type="EMBL" id="CAJFCJ010000014">
    <property type="protein sequence ID" value="CAD5121275.1"/>
    <property type="molecule type" value="Genomic_DNA"/>
</dbReference>
<evidence type="ECO:0000256" key="8">
    <source>
        <dbReference type="ARBA" id="ARBA00023123"/>
    </source>
</evidence>
<evidence type="ECO:0000256" key="4">
    <source>
        <dbReference type="ARBA" id="ARBA00022692"/>
    </source>
</evidence>
<feature type="domain" description="Myosin motor" evidence="14">
    <location>
        <begin position="1"/>
        <end position="732"/>
    </location>
</feature>
<feature type="transmembrane region" description="Helical" evidence="13">
    <location>
        <begin position="1787"/>
        <end position="1807"/>
    </location>
</feature>
<dbReference type="PANTHER" id="PTHR22914">
    <property type="entry name" value="CHITIN SYNTHASE"/>
    <property type="match status" value="1"/>
</dbReference>
<proteinExistence type="inferred from homology"/>
<dbReference type="Gene3D" id="1.20.120.720">
    <property type="entry name" value="Myosin VI head, motor domain, U50 subdomain"/>
    <property type="match status" value="1"/>
</dbReference>
<feature type="region of interest" description="Actin-binding" evidence="11">
    <location>
        <begin position="603"/>
        <end position="625"/>
    </location>
</feature>
<feature type="region of interest" description="Disordered" evidence="12">
    <location>
        <begin position="1368"/>
        <end position="1392"/>
    </location>
</feature>
<keyword evidence="10" id="KW-0505">Motor protein</keyword>
<evidence type="ECO:0000256" key="6">
    <source>
        <dbReference type="ARBA" id="ARBA00022840"/>
    </source>
</evidence>
<dbReference type="GO" id="GO:0071944">
    <property type="term" value="C:cell periphery"/>
    <property type="evidence" value="ECO:0007669"/>
    <property type="project" value="TreeGrafter"/>
</dbReference>
<dbReference type="OrthoDB" id="370884at2759"/>
<keyword evidence="7 13" id="KW-1133">Transmembrane helix</keyword>
<dbReference type="InterPro" id="IPR025662">
    <property type="entry name" value="Sigma_54_int_dom_ATP-bd_1"/>
</dbReference>
<dbReference type="CDD" id="cd00124">
    <property type="entry name" value="MYSc"/>
    <property type="match status" value="1"/>
</dbReference>
<evidence type="ECO:0000313" key="16">
    <source>
        <dbReference type="Proteomes" id="UP000549394"/>
    </source>
</evidence>
<dbReference type="Pfam" id="PF03142">
    <property type="entry name" value="Chitin_synth_2"/>
    <property type="match status" value="1"/>
</dbReference>
<feature type="transmembrane region" description="Helical" evidence="13">
    <location>
        <begin position="1246"/>
        <end position="1264"/>
    </location>
</feature>
<accession>A0A7I8VY30</accession>
<evidence type="ECO:0000256" key="9">
    <source>
        <dbReference type="ARBA" id="ARBA00023136"/>
    </source>
</evidence>